<dbReference type="PANTHER" id="PTHR33096">
    <property type="entry name" value="CXC2 DOMAIN-CONTAINING PROTEIN"/>
    <property type="match status" value="1"/>
</dbReference>
<dbReference type="Pfam" id="PF18758">
    <property type="entry name" value="KDZ"/>
    <property type="match status" value="1"/>
</dbReference>
<feature type="region of interest" description="Disordered" evidence="1">
    <location>
        <begin position="962"/>
        <end position="1002"/>
    </location>
</feature>
<feature type="region of interest" description="Disordered" evidence="1">
    <location>
        <begin position="1"/>
        <end position="37"/>
    </location>
</feature>
<feature type="compositionally biased region" description="Polar residues" evidence="1">
    <location>
        <begin position="23"/>
        <end position="37"/>
    </location>
</feature>
<dbReference type="InterPro" id="IPR040521">
    <property type="entry name" value="KDZ"/>
</dbReference>
<feature type="compositionally biased region" description="Polar residues" evidence="1">
    <location>
        <begin position="370"/>
        <end position="387"/>
    </location>
</feature>
<evidence type="ECO:0000313" key="3">
    <source>
        <dbReference type="Proteomes" id="UP001465976"/>
    </source>
</evidence>
<evidence type="ECO:0000313" key="2">
    <source>
        <dbReference type="EMBL" id="KAL0578052.1"/>
    </source>
</evidence>
<evidence type="ECO:0000256" key="1">
    <source>
        <dbReference type="SAM" id="MobiDB-lite"/>
    </source>
</evidence>
<proteinExistence type="predicted"/>
<name>A0ABR3FRH9_9AGAR</name>
<comment type="caution">
    <text evidence="2">The sequence shown here is derived from an EMBL/GenBank/DDBJ whole genome shotgun (WGS) entry which is preliminary data.</text>
</comment>
<protein>
    <recommendedName>
        <fullName evidence="4">CxC2-like cysteine cluster KDZ transposase-associated domain-containing protein</fullName>
    </recommendedName>
</protein>
<evidence type="ECO:0008006" key="4">
    <source>
        <dbReference type="Google" id="ProtNLM"/>
    </source>
</evidence>
<feature type="region of interest" description="Disordered" evidence="1">
    <location>
        <begin position="357"/>
        <end position="390"/>
    </location>
</feature>
<accession>A0ABR3FRH9</accession>
<gene>
    <name evidence="2" type="ORF">V5O48_003958</name>
</gene>
<reference evidence="2 3" key="1">
    <citation type="submission" date="2024-02" db="EMBL/GenBank/DDBJ databases">
        <title>A draft genome for the cacao thread blight pathogen Marasmius crinis-equi.</title>
        <authorList>
            <person name="Cohen S.P."/>
            <person name="Baruah I.K."/>
            <person name="Amoako-Attah I."/>
            <person name="Bukari Y."/>
            <person name="Meinhardt L.W."/>
            <person name="Bailey B.A."/>
        </authorList>
    </citation>
    <scope>NUCLEOTIDE SEQUENCE [LARGE SCALE GENOMIC DNA]</scope>
    <source>
        <strain evidence="2 3">GH-76</strain>
    </source>
</reference>
<dbReference type="PANTHER" id="PTHR33096:SF1">
    <property type="entry name" value="CXC1-LIKE CYSTEINE CLUSTER ASSOCIATED WITH KDZ TRANSPOSASES DOMAIN-CONTAINING PROTEIN"/>
    <property type="match status" value="1"/>
</dbReference>
<dbReference type="Proteomes" id="UP001465976">
    <property type="component" value="Unassembled WGS sequence"/>
</dbReference>
<dbReference type="EMBL" id="JBAHYK010000122">
    <property type="protein sequence ID" value="KAL0578052.1"/>
    <property type="molecule type" value="Genomic_DNA"/>
</dbReference>
<sequence>MNSRKRSRVSSTFEKHSEDVEGVSSSTRTVNVATTPSQWQQQRERFFRMFATLNFESRAHFTADNSIPLNDLDPSWLDDDDNEMGSLPLPPGQEGAFHSYSGGNYHSYSGNDSDDTLLSALLVNGKRGDMRSRSDRTQKQTESWKEQMPRLVDAYLYWSRHGIPSPDPSTHKDEWEILCIDFSMWGSYYCWHPVEHDPQTINETLIYFGLIGGSPDFPEVAFSLRMFEIYRQIHRTCPSFSLNALARTFQNIHGRPPKVHLEDQLRTAYDAYLEMMRRVDNLVNVKLGCDTELICSPCLYVVQGEPCLYPRILIAIDGNNSLKLVDSDHRRGQARVDGRSLANFRWLTEEQVDEFKDEVKSSEKRKARAAQNNTASTQASGPSSSTAGPDINVDSPDDIAYLNVNESGQITEAVHVCVERWKAAGPESQKRMFAFFAITGVFLAVCRHGHLLVTCDMRRSGELMKYPLAVINELLDRYGMDLGVGYDIMCAFWTTLQQSNKLHAKVAALRMRGVVPAFHGHAHNRKCQVDWHPMYVPGVGNEDFEECERTFSLSNRLASTTPTTKILFTASDLVSLWLRGANSIQGRYCYFKYREALKRLDDSVPLFNELCQQRGITPQRCEELLDQERTYFKQVFSDPPELVARLDYAEKLQRVWKSEHDMKDATDEFKKMERRGRGQYTAEKVKQIERRNWSTFQRWQVVYEDLLMHETHHQFHPRWTENSPEYVEACTQLAGRHYRRAVDRLEKLVVARLMELTKLNMSGVGYRQRTQIAKALQVRAEAIKNAIAVYNKAAASLNPPRESLEWIQIVDMVKLAEFDVLRDTTTSLSELIWARPEHKEVVNLHYSILRAREEITRLNVEIKRKVSHMLDEHADYYHAINAARKDGDFGLVNELQWRNSRKARLNEYVAEQLLQTSRLKGFTGDLLPGERIGRDSKLTDTAPLPTWATDILGLYRRYHSSGQSLHEQQAPADYAPDGEGLDVEHDASDSDSNPDENGDGLVTFVENLTVG</sequence>
<keyword evidence="3" id="KW-1185">Reference proteome</keyword>
<organism evidence="2 3">
    <name type="scientific">Marasmius crinis-equi</name>
    <dbReference type="NCBI Taxonomy" id="585013"/>
    <lineage>
        <taxon>Eukaryota</taxon>
        <taxon>Fungi</taxon>
        <taxon>Dikarya</taxon>
        <taxon>Basidiomycota</taxon>
        <taxon>Agaricomycotina</taxon>
        <taxon>Agaricomycetes</taxon>
        <taxon>Agaricomycetidae</taxon>
        <taxon>Agaricales</taxon>
        <taxon>Marasmiineae</taxon>
        <taxon>Marasmiaceae</taxon>
        <taxon>Marasmius</taxon>
    </lineage>
</organism>